<organism evidence="5 6">
    <name type="scientific">Candidatus Kerfeldbacteria bacterium RIFOXYB2_FULL_38_14</name>
    <dbReference type="NCBI Taxonomy" id="1798547"/>
    <lineage>
        <taxon>Bacteria</taxon>
        <taxon>Candidatus Kerfeldiibacteriota</taxon>
    </lineage>
</organism>
<dbReference type="PROSITE" id="PS50868">
    <property type="entry name" value="POST_SET"/>
    <property type="match status" value="1"/>
</dbReference>
<dbReference type="Proteomes" id="UP000176420">
    <property type="component" value="Unassembled WGS sequence"/>
</dbReference>
<gene>
    <name evidence="5" type="ORF">A2319_02235</name>
</gene>
<feature type="domain" description="SET" evidence="3">
    <location>
        <begin position="2"/>
        <end position="103"/>
    </location>
</feature>
<protein>
    <recommendedName>
        <fullName evidence="7">SET domain-containing protein-lysine N-methyltransferase</fullName>
    </recommendedName>
</protein>
<dbReference type="InterPro" id="IPR001214">
    <property type="entry name" value="SET_dom"/>
</dbReference>
<dbReference type="PANTHER" id="PTHR12350">
    <property type="entry name" value="HISTONE-LYSINE N-METHYLTRANSFERASE-RELATED"/>
    <property type="match status" value="1"/>
</dbReference>
<sequence>MKDIIIKKSEKHCRGVFVARNFKKGEIVVPWVVKKILDKQELSSLTQQEKEYVSKREDGKYVLFAEPACCVNHSCDPNTKSENNANVAIRDIKKGEEITTDYELEGALNKFKCSCGSKNCRGSIGENYI</sequence>
<dbReference type="InterPro" id="IPR053201">
    <property type="entry name" value="Flavunoidine_N-MTase"/>
</dbReference>
<keyword evidence="2" id="KW-0949">S-adenosyl-L-methionine</keyword>
<proteinExistence type="predicted"/>
<accession>A0A1G2BHM7</accession>
<evidence type="ECO:0000313" key="5">
    <source>
        <dbReference type="EMBL" id="OGY88019.1"/>
    </source>
</evidence>
<reference evidence="5 6" key="1">
    <citation type="journal article" date="2016" name="Nat. Commun.">
        <title>Thousands of microbial genomes shed light on interconnected biogeochemical processes in an aquifer system.</title>
        <authorList>
            <person name="Anantharaman K."/>
            <person name="Brown C.T."/>
            <person name="Hug L.A."/>
            <person name="Sharon I."/>
            <person name="Castelle C.J."/>
            <person name="Probst A.J."/>
            <person name="Thomas B.C."/>
            <person name="Singh A."/>
            <person name="Wilkins M.J."/>
            <person name="Karaoz U."/>
            <person name="Brodie E.L."/>
            <person name="Williams K.H."/>
            <person name="Hubbard S.S."/>
            <person name="Banfield J.F."/>
        </authorList>
    </citation>
    <scope>NUCLEOTIDE SEQUENCE [LARGE SCALE GENOMIC DNA]</scope>
</reference>
<dbReference type="SUPFAM" id="SSF82199">
    <property type="entry name" value="SET domain"/>
    <property type="match status" value="1"/>
</dbReference>
<dbReference type="InterPro" id="IPR046341">
    <property type="entry name" value="SET_dom_sf"/>
</dbReference>
<evidence type="ECO:0000256" key="2">
    <source>
        <dbReference type="ARBA" id="ARBA00022691"/>
    </source>
</evidence>
<dbReference type="SMART" id="SM00508">
    <property type="entry name" value="PostSET"/>
    <property type="match status" value="1"/>
</dbReference>
<dbReference type="Gene3D" id="2.170.270.10">
    <property type="entry name" value="SET domain"/>
    <property type="match status" value="1"/>
</dbReference>
<dbReference type="AlphaFoldDB" id="A0A1G2BHM7"/>
<feature type="domain" description="Post-SET" evidence="4">
    <location>
        <begin position="109"/>
        <end position="125"/>
    </location>
</feature>
<dbReference type="InterPro" id="IPR003616">
    <property type="entry name" value="Post-SET_dom"/>
</dbReference>
<evidence type="ECO:0000259" key="3">
    <source>
        <dbReference type="PROSITE" id="PS50280"/>
    </source>
</evidence>
<dbReference type="PROSITE" id="PS50280">
    <property type="entry name" value="SET"/>
    <property type="match status" value="1"/>
</dbReference>
<comment type="caution">
    <text evidence="5">The sequence shown here is derived from an EMBL/GenBank/DDBJ whole genome shotgun (WGS) entry which is preliminary data.</text>
</comment>
<dbReference type="EMBL" id="MHKI01000005">
    <property type="protein sequence ID" value="OGY88019.1"/>
    <property type="molecule type" value="Genomic_DNA"/>
</dbReference>
<evidence type="ECO:0008006" key="7">
    <source>
        <dbReference type="Google" id="ProtNLM"/>
    </source>
</evidence>
<evidence type="ECO:0000259" key="4">
    <source>
        <dbReference type="PROSITE" id="PS50868"/>
    </source>
</evidence>
<keyword evidence="1" id="KW-0808">Transferase</keyword>
<evidence type="ECO:0000256" key="1">
    <source>
        <dbReference type="ARBA" id="ARBA00022679"/>
    </source>
</evidence>
<dbReference type="PANTHER" id="PTHR12350:SF19">
    <property type="entry name" value="SET DOMAIN-CONTAINING PROTEIN"/>
    <property type="match status" value="1"/>
</dbReference>
<dbReference type="SMART" id="SM00317">
    <property type="entry name" value="SET"/>
    <property type="match status" value="1"/>
</dbReference>
<evidence type="ECO:0000313" key="6">
    <source>
        <dbReference type="Proteomes" id="UP000176420"/>
    </source>
</evidence>
<dbReference type="Pfam" id="PF00856">
    <property type="entry name" value="SET"/>
    <property type="match status" value="1"/>
</dbReference>
<dbReference type="GO" id="GO:0016740">
    <property type="term" value="F:transferase activity"/>
    <property type="evidence" value="ECO:0007669"/>
    <property type="project" value="UniProtKB-KW"/>
</dbReference>
<name>A0A1G2BHM7_9BACT</name>